<gene>
    <name evidence="3" type="ORF">ACFP57_03285</name>
</gene>
<feature type="region of interest" description="Disordered" evidence="1">
    <location>
        <begin position="83"/>
        <end position="118"/>
    </location>
</feature>
<evidence type="ECO:0000256" key="1">
    <source>
        <dbReference type="SAM" id="MobiDB-lite"/>
    </source>
</evidence>
<feature type="compositionally biased region" description="Basic and acidic residues" evidence="1">
    <location>
        <begin position="104"/>
        <end position="118"/>
    </location>
</feature>
<dbReference type="EMBL" id="JBHSUA010000009">
    <property type="protein sequence ID" value="MFC6396015.1"/>
    <property type="molecule type" value="Genomic_DNA"/>
</dbReference>
<keyword evidence="2" id="KW-0812">Transmembrane</keyword>
<sequence>MTYGVLTLLETTTFPGWPSVDPLTNFELFMLCIGAPLLVGLVMAALVLGGGRRKELAAENRAAGLSLGDDEVDELPVARRAAVHAQERPAVTGGAAAAPRPGHGLRDEAAEVREDHTH</sequence>
<feature type="transmembrane region" description="Helical" evidence="2">
    <location>
        <begin position="28"/>
        <end position="48"/>
    </location>
</feature>
<keyword evidence="4" id="KW-1185">Reference proteome</keyword>
<evidence type="ECO:0000313" key="4">
    <source>
        <dbReference type="Proteomes" id="UP001596266"/>
    </source>
</evidence>
<proteinExistence type="predicted"/>
<name>A0ABW1WXM7_9ACTN</name>
<feature type="compositionally biased region" description="Low complexity" evidence="1">
    <location>
        <begin position="88"/>
        <end position="102"/>
    </location>
</feature>
<keyword evidence="2" id="KW-1133">Transmembrane helix</keyword>
<protein>
    <submittedName>
        <fullName evidence="3">Uncharacterized protein</fullName>
    </submittedName>
</protein>
<keyword evidence="2" id="KW-0472">Membrane</keyword>
<reference evidence="4" key="1">
    <citation type="journal article" date="2019" name="Int. J. Syst. Evol. Microbiol.">
        <title>The Global Catalogue of Microorganisms (GCM) 10K type strain sequencing project: providing services to taxonomists for standard genome sequencing and annotation.</title>
        <authorList>
            <consortium name="The Broad Institute Genomics Platform"/>
            <consortium name="The Broad Institute Genome Sequencing Center for Infectious Disease"/>
            <person name="Wu L."/>
            <person name="Ma J."/>
        </authorList>
    </citation>
    <scope>NUCLEOTIDE SEQUENCE [LARGE SCALE GENOMIC DNA]</scope>
    <source>
        <strain evidence="4">CGMCC 1.15277</strain>
    </source>
</reference>
<dbReference type="Proteomes" id="UP001596266">
    <property type="component" value="Unassembled WGS sequence"/>
</dbReference>
<comment type="caution">
    <text evidence="3">The sequence shown here is derived from an EMBL/GenBank/DDBJ whole genome shotgun (WGS) entry which is preliminary data.</text>
</comment>
<dbReference type="RefSeq" id="WP_386769103.1">
    <property type="nucleotide sequence ID" value="NZ_JBHSUA010000009.1"/>
</dbReference>
<accession>A0ABW1WXM7</accession>
<evidence type="ECO:0000256" key="2">
    <source>
        <dbReference type="SAM" id="Phobius"/>
    </source>
</evidence>
<evidence type="ECO:0000313" key="3">
    <source>
        <dbReference type="EMBL" id="MFC6396015.1"/>
    </source>
</evidence>
<organism evidence="3 4">
    <name type="scientific">Luteococcus sanguinis</name>
    <dbReference type="NCBI Taxonomy" id="174038"/>
    <lineage>
        <taxon>Bacteria</taxon>
        <taxon>Bacillati</taxon>
        <taxon>Actinomycetota</taxon>
        <taxon>Actinomycetes</taxon>
        <taxon>Propionibacteriales</taxon>
        <taxon>Propionibacteriaceae</taxon>
        <taxon>Luteococcus</taxon>
    </lineage>
</organism>